<dbReference type="EMBL" id="CAUYUE010000006">
    <property type="protein sequence ID" value="CAK0781313.1"/>
    <property type="molecule type" value="Genomic_DNA"/>
</dbReference>
<dbReference type="Proteomes" id="UP001314263">
    <property type="component" value="Unassembled WGS sequence"/>
</dbReference>
<protein>
    <submittedName>
        <fullName evidence="2">Uncharacterized protein</fullName>
    </submittedName>
</protein>
<evidence type="ECO:0000313" key="2">
    <source>
        <dbReference type="EMBL" id="CAK0781313.1"/>
    </source>
</evidence>
<evidence type="ECO:0000313" key="3">
    <source>
        <dbReference type="Proteomes" id="UP001314263"/>
    </source>
</evidence>
<dbReference type="AlphaFoldDB" id="A0AAV1I491"/>
<reference evidence="2 3" key="1">
    <citation type="submission" date="2023-10" db="EMBL/GenBank/DDBJ databases">
        <authorList>
            <person name="Maclean D."/>
            <person name="Macfadyen A."/>
        </authorList>
    </citation>
    <scope>NUCLEOTIDE SEQUENCE [LARGE SCALE GENOMIC DNA]</scope>
</reference>
<accession>A0AAV1I491</accession>
<name>A0AAV1I491_9CHLO</name>
<feature type="region of interest" description="Disordered" evidence="1">
    <location>
        <begin position="93"/>
        <end position="151"/>
    </location>
</feature>
<keyword evidence="3" id="KW-1185">Reference proteome</keyword>
<feature type="compositionally biased region" description="Low complexity" evidence="1">
    <location>
        <begin position="93"/>
        <end position="108"/>
    </location>
</feature>
<comment type="caution">
    <text evidence="2">The sequence shown here is derived from an EMBL/GenBank/DDBJ whole genome shotgun (WGS) entry which is preliminary data.</text>
</comment>
<sequence length="586" mass="62262">MMRPAAPRNRQPSARLKLLGSRGAQLLCCLAALLLLVSQVSPARQTPQKHRRLGEDTALSAALNGLPVSPSAGSGISGVNVYGLDSSLLAALQGNSSSSNSTSNSTQGPTLGPTPVPQPLNPGKSVQSQSLPVSPRSAPAQPAKPVKSQPIPQTLNASSVATVALPPSPAMAPVGAAPPRGLVTPLDPLLAAALEGQGRVSAPAVALSHAPYGKTAPAMAPASTMSPAAAPLSEAYEQRASEPSSPLTEVQGVPPGQGEPSQHVCSNKAWQAASLKLLHERPFAAMFLDSIDNPVFDPTGLEHINGVYYVVFNSTQGIAYIPNRMMTMDSANVLIGIANNTEHTNWGGIAHRGDNNAFLAVQERRLSNATVTGELRPVIQELNVQGDLKNYTVSQRCHVAFHLSSEITGFQDIQFHTNATGDRFVLGLCDGNHCQSGDIGRERGNGRIVVALYREHSQPHNKCHWIPEKVLSIPARAAFTSYAGLAIRGKYLLIASKEDSQVWIGSINWNSWEFEDEGSLFNLPRNDACEVTYCNIGAVQWLDDRRITLASGVARPGDPWPCHSKSESLHQFLLPASAAQPIRESS</sequence>
<organism evidence="2 3">
    <name type="scientific">Coccomyxa viridis</name>
    <dbReference type="NCBI Taxonomy" id="1274662"/>
    <lineage>
        <taxon>Eukaryota</taxon>
        <taxon>Viridiplantae</taxon>
        <taxon>Chlorophyta</taxon>
        <taxon>core chlorophytes</taxon>
        <taxon>Trebouxiophyceae</taxon>
        <taxon>Trebouxiophyceae incertae sedis</taxon>
        <taxon>Coccomyxaceae</taxon>
        <taxon>Coccomyxa</taxon>
    </lineage>
</organism>
<feature type="region of interest" description="Disordered" evidence="1">
    <location>
        <begin position="229"/>
        <end position="263"/>
    </location>
</feature>
<gene>
    <name evidence="2" type="ORF">CVIRNUC_005341</name>
</gene>
<proteinExistence type="predicted"/>
<evidence type="ECO:0000256" key="1">
    <source>
        <dbReference type="SAM" id="MobiDB-lite"/>
    </source>
</evidence>